<dbReference type="Pfam" id="PF02221">
    <property type="entry name" value="E1_DerP2_DerF2"/>
    <property type="match status" value="1"/>
</dbReference>
<sequence>MAMSYVQPLLFLLASFFFLRAFRAHEIDVDTCSGTSFPYGYINSVDVSEEFNSVGSGTKDIDTVMVRVFGYTSIKRSNWGLVEVFRKIDNKDSLLKSYNPCELISCPVKPDTYFTFHLSKVPYTTPGKYVVRLLDSGEERSTVFCVEFDMSLKAPALVSA</sequence>
<dbReference type="AlphaFoldDB" id="A0A087GIH8"/>
<dbReference type="Proteomes" id="UP000029120">
    <property type="component" value="Chromosome 7"/>
</dbReference>
<protein>
    <recommendedName>
        <fullName evidence="2">MD-2-related lipid-recognition domain-containing protein</fullName>
    </recommendedName>
</protein>
<reference evidence="4" key="1">
    <citation type="journal article" date="2015" name="Nat. Plants">
        <title>Genome expansion of Arabis alpina linked with retrotransposition and reduced symmetric DNA methylation.</title>
        <authorList>
            <person name="Willing E.M."/>
            <person name="Rawat V."/>
            <person name="Mandakova T."/>
            <person name="Maumus F."/>
            <person name="James G.V."/>
            <person name="Nordstroem K.J."/>
            <person name="Becker C."/>
            <person name="Warthmann N."/>
            <person name="Chica C."/>
            <person name="Szarzynska B."/>
            <person name="Zytnicki M."/>
            <person name="Albani M.C."/>
            <person name="Kiefer C."/>
            <person name="Bergonzi S."/>
            <person name="Castaings L."/>
            <person name="Mateos J.L."/>
            <person name="Berns M.C."/>
            <person name="Bujdoso N."/>
            <person name="Piofczyk T."/>
            <person name="de Lorenzo L."/>
            <person name="Barrero-Sicilia C."/>
            <person name="Mateos I."/>
            <person name="Piednoel M."/>
            <person name="Hagmann J."/>
            <person name="Chen-Min-Tao R."/>
            <person name="Iglesias-Fernandez R."/>
            <person name="Schuster S.C."/>
            <person name="Alonso-Blanco C."/>
            <person name="Roudier F."/>
            <person name="Carbonero P."/>
            <person name="Paz-Ares J."/>
            <person name="Davis S.J."/>
            <person name="Pecinka A."/>
            <person name="Quesneville H."/>
            <person name="Colot V."/>
            <person name="Lysak M.A."/>
            <person name="Weigel D."/>
            <person name="Coupland G."/>
            <person name="Schneeberger K."/>
        </authorList>
    </citation>
    <scope>NUCLEOTIDE SEQUENCE [LARGE SCALE GENOMIC DNA]</scope>
    <source>
        <strain evidence="4">cv. Pajares</strain>
    </source>
</reference>
<keyword evidence="1" id="KW-0732">Signal</keyword>
<organism evidence="3 4">
    <name type="scientific">Arabis alpina</name>
    <name type="common">Alpine rock-cress</name>
    <dbReference type="NCBI Taxonomy" id="50452"/>
    <lineage>
        <taxon>Eukaryota</taxon>
        <taxon>Viridiplantae</taxon>
        <taxon>Streptophyta</taxon>
        <taxon>Embryophyta</taxon>
        <taxon>Tracheophyta</taxon>
        <taxon>Spermatophyta</taxon>
        <taxon>Magnoliopsida</taxon>
        <taxon>eudicotyledons</taxon>
        <taxon>Gunneridae</taxon>
        <taxon>Pentapetalae</taxon>
        <taxon>rosids</taxon>
        <taxon>malvids</taxon>
        <taxon>Brassicales</taxon>
        <taxon>Brassicaceae</taxon>
        <taxon>Arabideae</taxon>
        <taxon>Arabis</taxon>
    </lineage>
</organism>
<dbReference type="Gramene" id="KFK29680">
    <property type="protein sequence ID" value="KFK29680"/>
    <property type="gene ID" value="AALP_AA7G164800"/>
</dbReference>
<evidence type="ECO:0000313" key="3">
    <source>
        <dbReference type="EMBL" id="KFK29680.1"/>
    </source>
</evidence>
<dbReference type="SMART" id="SM00737">
    <property type="entry name" value="ML"/>
    <property type="match status" value="1"/>
</dbReference>
<feature type="domain" description="MD-2-related lipid-recognition" evidence="2">
    <location>
        <begin position="29"/>
        <end position="150"/>
    </location>
</feature>
<gene>
    <name evidence="3" type="ordered locus">AALP_Aa7g164800</name>
</gene>
<name>A0A087GIH8_ARAAL</name>
<feature type="signal peptide" evidence="1">
    <location>
        <begin position="1"/>
        <end position="24"/>
    </location>
</feature>
<evidence type="ECO:0000259" key="2">
    <source>
        <dbReference type="SMART" id="SM00737"/>
    </source>
</evidence>
<evidence type="ECO:0000313" key="4">
    <source>
        <dbReference type="Proteomes" id="UP000029120"/>
    </source>
</evidence>
<accession>A0A087GIH8</accession>
<feature type="chain" id="PRO_5001822221" description="MD-2-related lipid-recognition domain-containing protein" evidence="1">
    <location>
        <begin position="25"/>
        <end position="160"/>
    </location>
</feature>
<proteinExistence type="predicted"/>
<dbReference type="SUPFAM" id="SSF81296">
    <property type="entry name" value="E set domains"/>
    <property type="match status" value="1"/>
</dbReference>
<evidence type="ECO:0000256" key="1">
    <source>
        <dbReference type="SAM" id="SignalP"/>
    </source>
</evidence>
<dbReference type="InterPro" id="IPR003172">
    <property type="entry name" value="ML_dom"/>
</dbReference>
<dbReference type="EMBL" id="CM002875">
    <property type="protein sequence ID" value="KFK29680.1"/>
    <property type="molecule type" value="Genomic_DNA"/>
</dbReference>
<dbReference type="InterPro" id="IPR014756">
    <property type="entry name" value="Ig_E-set"/>
</dbReference>
<keyword evidence="4" id="KW-1185">Reference proteome</keyword>